<evidence type="ECO:0000313" key="6">
    <source>
        <dbReference type="Proteomes" id="UP001206983"/>
    </source>
</evidence>
<dbReference type="Pfam" id="PF00899">
    <property type="entry name" value="ThiF"/>
    <property type="match status" value="1"/>
</dbReference>
<dbReference type="PANTHER" id="PTHR10953">
    <property type="entry name" value="UBIQUITIN-ACTIVATING ENZYME E1"/>
    <property type="match status" value="1"/>
</dbReference>
<comment type="caution">
    <text evidence="5">The sequence shown here is derived from an EMBL/GenBank/DDBJ whole genome shotgun (WGS) entry which is preliminary data.</text>
</comment>
<keyword evidence="5" id="KW-0548">Nucleotidyltransferase</keyword>
<dbReference type="AlphaFoldDB" id="A0AAE3HC28"/>
<protein>
    <submittedName>
        <fullName evidence="5">Adenylyltransferase</fullName>
    </submittedName>
</protein>
<dbReference type="CDD" id="cd00757">
    <property type="entry name" value="ThiF_MoeB_HesA_family"/>
    <property type="match status" value="1"/>
</dbReference>
<keyword evidence="2" id="KW-0547">Nucleotide-binding</keyword>
<evidence type="ECO:0000256" key="3">
    <source>
        <dbReference type="ARBA" id="ARBA00022840"/>
    </source>
</evidence>
<dbReference type="PANTHER" id="PTHR10953:SF102">
    <property type="entry name" value="ADENYLYLTRANSFERASE AND SULFURTRANSFERASE MOCS3"/>
    <property type="match status" value="1"/>
</dbReference>
<evidence type="ECO:0000256" key="2">
    <source>
        <dbReference type="ARBA" id="ARBA00022741"/>
    </source>
</evidence>
<dbReference type="GO" id="GO:0016779">
    <property type="term" value="F:nucleotidyltransferase activity"/>
    <property type="evidence" value="ECO:0007669"/>
    <property type="project" value="UniProtKB-KW"/>
</dbReference>
<dbReference type="InterPro" id="IPR035985">
    <property type="entry name" value="Ubiquitin-activating_enz"/>
</dbReference>
<dbReference type="GO" id="GO:0005829">
    <property type="term" value="C:cytosol"/>
    <property type="evidence" value="ECO:0007669"/>
    <property type="project" value="TreeGrafter"/>
</dbReference>
<dbReference type="NCBIfam" id="NF004281">
    <property type="entry name" value="PRK05690.1"/>
    <property type="match status" value="1"/>
</dbReference>
<evidence type="ECO:0000256" key="1">
    <source>
        <dbReference type="ARBA" id="ARBA00022679"/>
    </source>
</evidence>
<dbReference type="EMBL" id="JTEO01000005">
    <property type="protein sequence ID" value="MCQ6963333.1"/>
    <property type="molecule type" value="Genomic_DNA"/>
</dbReference>
<keyword evidence="1" id="KW-0808">Transferase</keyword>
<dbReference type="GO" id="GO:0008146">
    <property type="term" value="F:sulfotransferase activity"/>
    <property type="evidence" value="ECO:0007669"/>
    <property type="project" value="TreeGrafter"/>
</dbReference>
<keyword evidence="6" id="KW-1185">Reference proteome</keyword>
<evidence type="ECO:0000313" key="5">
    <source>
        <dbReference type="EMBL" id="MCQ6963333.1"/>
    </source>
</evidence>
<dbReference type="GO" id="GO:0004792">
    <property type="term" value="F:thiosulfate-cyanide sulfurtransferase activity"/>
    <property type="evidence" value="ECO:0007669"/>
    <property type="project" value="TreeGrafter"/>
</dbReference>
<dbReference type="Gene3D" id="3.40.50.720">
    <property type="entry name" value="NAD(P)-binding Rossmann-like Domain"/>
    <property type="match status" value="1"/>
</dbReference>
<dbReference type="FunFam" id="3.40.50.720:FF:000033">
    <property type="entry name" value="Adenylyltransferase and sulfurtransferase MOCS3"/>
    <property type="match status" value="1"/>
</dbReference>
<gene>
    <name evidence="5" type="ORF">PV02_09455</name>
</gene>
<reference evidence="5 6" key="1">
    <citation type="journal article" date="2011" name="Appl. Environ. Microbiol.">
        <title>Methanogenic archaea isolated from Taiwan's Chelungpu fault.</title>
        <authorList>
            <person name="Wu S.Y."/>
            <person name="Lai M.C."/>
        </authorList>
    </citation>
    <scope>NUCLEOTIDE SEQUENCE [LARGE SCALE GENOMIC DNA]</scope>
    <source>
        <strain evidence="5 6">St545Mb</strain>
    </source>
</reference>
<dbReference type="GO" id="GO:0008641">
    <property type="term" value="F:ubiquitin-like modifier activating enzyme activity"/>
    <property type="evidence" value="ECO:0007669"/>
    <property type="project" value="InterPro"/>
</dbReference>
<dbReference type="Proteomes" id="UP001206983">
    <property type="component" value="Unassembled WGS sequence"/>
</dbReference>
<dbReference type="InterPro" id="IPR000594">
    <property type="entry name" value="ThiF_NAD_FAD-bd"/>
</dbReference>
<keyword evidence="3" id="KW-0067">ATP-binding</keyword>
<proteinExistence type="predicted"/>
<name>A0AAE3HC28_9EURY</name>
<accession>A0AAE3HC28</accession>
<sequence>MLGEFTEEQIRRYSRHIILQEVGGKGQKKLLSSRVLCIGAGGLGSPIIQYLAAAGVGTIGIVDDDIVELSNLQRQVIHAGSLNVPKVESAKRYVESLNPDVKVVPYPERINPDNILDIIRDYDIIVDGSDNFATRYLVNDACVIAKKPLSHGSIFRFEGQVTTILPGEGPCYRCLFEHAPPAGMIPSCQEAGVIGVLPGIIGVIQATEVIKYLLGLGETLSGRLIFYDALSMSFDEIKVRRNPSCPVCGESPAIASIEAGNYLDNERVCSIG</sequence>
<dbReference type="RefSeq" id="WP_256623186.1">
    <property type="nucleotide sequence ID" value="NZ_JTEO01000005.1"/>
</dbReference>
<organism evidence="5 6">
    <name type="scientific">Methanolobus chelungpuianus</name>
    <dbReference type="NCBI Taxonomy" id="502115"/>
    <lineage>
        <taxon>Archaea</taxon>
        <taxon>Methanobacteriati</taxon>
        <taxon>Methanobacteriota</taxon>
        <taxon>Stenosarchaea group</taxon>
        <taxon>Methanomicrobia</taxon>
        <taxon>Methanosarcinales</taxon>
        <taxon>Methanosarcinaceae</taxon>
        <taxon>Methanolobus</taxon>
    </lineage>
</organism>
<dbReference type="SUPFAM" id="SSF69572">
    <property type="entry name" value="Activating enzymes of the ubiquitin-like proteins"/>
    <property type="match status" value="1"/>
</dbReference>
<dbReference type="GO" id="GO:0005524">
    <property type="term" value="F:ATP binding"/>
    <property type="evidence" value="ECO:0007669"/>
    <property type="project" value="UniProtKB-KW"/>
</dbReference>
<dbReference type="InterPro" id="IPR045886">
    <property type="entry name" value="ThiF/MoeB/HesA"/>
</dbReference>
<evidence type="ECO:0000259" key="4">
    <source>
        <dbReference type="Pfam" id="PF00899"/>
    </source>
</evidence>
<feature type="domain" description="THIF-type NAD/FAD binding fold" evidence="4">
    <location>
        <begin position="13"/>
        <end position="247"/>
    </location>
</feature>